<comment type="caution">
    <text evidence="4">The sequence shown here is derived from an EMBL/GenBank/DDBJ whole genome shotgun (WGS) entry which is preliminary data.</text>
</comment>
<sequence>MTASTSLLRRAAALLAGLLVVLTSGVVLAAPATADVPEGWSDPDPVSTLEALLVLGGIPLLLFALIWAAVYLPAIARGERVSAGSATVEDQWIGGPRKTTSELAGPDGDQSQAGGASARW</sequence>
<accession>A0ABR6UC86</accession>
<evidence type="ECO:0000313" key="4">
    <source>
        <dbReference type="EMBL" id="MBC2961948.1"/>
    </source>
</evidence>
<name>A0ABR6UC86_9ACTN</name>
<organism evidence="4 5">
    <name type="scientific">Nocardioides deserti</name>
    <dbReference type="NCBI Taxonomy" id="1588644"/>
    <lineage>
        <taxon>Bacteria</taxon>
        <taxon>Bacillati</taxon>
        <taxon>Actinomycetota</taxon>
        <taxon>Actinomycetes</taxon>
        <taxon>Propionibacteriales</taxon>
        <taxon>Nocardioidaceae</taxon>
        <taxon>Nocardioides</taxon>
    </lineage>
</organism>
<evidence type="ECO:0000256" key="2">
    <source>
        <dbReference type="SAM" id="Phobius"/>
    </source>
</evidence>
<keyword evidence="2" id="KW-1133">Transmembrane helix</keyword>
<feature type="region of interest" description="Disordered" evidence="1">
    <location>
        <begin position="82"/>
        <end position="120"/>
    </location>
</feature>
<feature type="signal peptide" evidence="3">
    <location>
        <begin position="1"/>
        <end position="29"/>
    </location>
</feature>
<dbReference type="EMBL" id="JACMYC010000014">
    <property type="protein sequence ID" value="MBC2961948.1"/>
    <property type="molecule type" value="Genomic_DNA"/>
</dbReference>
<feature type="transmembrane region" description="Helical" evidence="2">
    <location>
        <begin position="53"/>
        <end position="72"/>
    </location>
</feature>
<gene>
    <name evidence="4" type="ORF">H7344_16760</name>
</gene>
<dbReference type="RefSeq" id="WP_186347148.1">
    <property type="nucleotide sequence ID" value="NZ_BMMR01000001.1"/>
</dbReference>
<dbReference type="Proteomes" id="UP000604001">
    <property type="component" value="Unassembled WGS sequence"/>
</dbReference>
<evidence type="ECO:0000313" key="5">
    <source>
        <dbReference type="Proteomes" id="UP000604001"/>
    </source>
</evidence>
<protein>
    <submittedName>
        <fullName evidence="4">Uncharacterized protein</fullName>
    </submittedName>
</protein>
<keyword evidence="2" id="KW-0812">Transmembrane</keyword>
<evidence type="ECO:0000256" key="3">
    <source>
        <dbReference type="SAM" id="SignalP"/>
    </source>
</evidence>
<proteinExistence type="predicted"/>
<evidence type="ECO:0000256" key="1">
    <source>
        <dbReference type="SAM" id="MobiDB-lite"/>
    </source>
</evidence>
<reference evidence="4 5" key="1">
    <citation type="submission" date="2020-08" db="EMBL/GenBank/DDBJ databases">
        <title>novel species in genus Nocardioides.</title>
        <authorList>
            <person name="Zhang G."/>
        </authorList>
    </citation>
    <scope>NUCLEOTIDE SEQUENCE [LARGE SCALE GENOMIC DNA]</scope>
    <source>
        <strain evidence="4 5">SC8A-24</strain>
    </source>
</reference>
<keyword evidence="3" id="KW-0732">Signal</keyword>
<keyword evidence="5" id="KW-1185">Reference proteome</keyword>
<keyword evidence="2" id="KW-0472">Membrane</keyword>
<feature type="chain" id="PRO_5045636786" evidence="3">
    <location>
        <begin position="30"/>
        <end position="120"/>
    </location>
</feature>